<dbReference type="Pfam" id="PF09260">
    <property type="entry name" value="A_amylase_dom_C"/>
    <property type="match status" value="1"/>
</dbReference>
<feature type="domain" description="Alpha-amylase" evidence="8">
    <location>
        <begin position="174"/>
        <end position="253"/>
    </location>
</feature>
<gene>
    <name evidence="9" type="ORF">EB796_021315</name>
</gene>
<keyword evidence="5" id="KW-1015">Disulfide bond</keyword>
<evidence type="ECO:0000256" key="1">
    <source>
        <dbReference type="ARBA" id="ARBA00001913"/>
    </source>
</evidence>
<dbReference type="InterPro" id="IPR017853">
    <property type="entry name" value="GH"/>
</dbReference>
<keyword evidence="2" id="KW-0479">Metal-binding</keyword>
<dbReference type="Gene3D" id="2.60.40.1180">
    <property type="entry name" value="Golgi alpha-mannosidase II"/>
    <property type="match status" value="1"/>
</dbReference>
<dbReference type="EMBL" id="VXIV02003179">
    <property type="protein sequence ID" value="KAF6020343.1"/>
    <property type="molecule type" value="Genomic_DNA"/>
</dbReference>
<keyword evidence="6" id="KW-0119">Carbohydrate metabolism</keyword>
<organism evidence="9 10">
    <name type="scientific">Bugula neritina</name>
    <name type="common">Brown bryozoan</name>
    <name type="synonym">Sertularia neritina</name>
    <dbReference type="NCBI Taxonomy" id="10212"/>
    <lineage>
        <taxon>Eukaryota</taxon>
        <taxon>Metazoa</taxon>
        <taxon>Spiralia</taxon>
        <taxon>Lophotrochozoa</taxon>
        <taxon>Bryozoa</taxon>
        <taxon>Gymnolaemata</taxon>
        <taxon>Cheilostomatida</taxon>
        <taxon>Flustrina</taxon>
        <taxon>Buguloidea</taxon>
        <taxon>Bugulidae</taxon>
        <taxon>Bugula</taxon>
    </lineage>
</organism>
<dbReference type="InterPro" id="IPR013780">
    <property type="entry name" value="Glyco_hydro_b"/>
</dbReference>
<dbReference type="InterPro" id="IPR015340">
    <property type="entry name" value="A_amylase_C_dom"/>
</dbReference>
<dbReference type="PANTHER" id="PTHR10357:SF215">
    <property type="entry name" value="ALPHA-AMYLASE 1"/>
    <property type="match status" value="1"/>
</dbReference>
<accession>A0A7J7J2M8</accession>
<evidence type="ECO:0000313" key="10">
    <source>
        <dbReference type="Proteomes" id="UP000593567"/>
    </source>
</evidence>
<keyword evidence="3" id="KW-0732">Signal</keyword>
<evidence type="ECO:0000256" key="6">
    <source>
        <dbReference type="ARBA" id="ARBA00023277"/>
    </source>
</evidence>
<keyword evidence="7" id="KW-0326">Glycosidase</keyword>
<evidence type="ECO:0000256" key="5">
    <source>
        <dbReference type="ARBA" id="ARBA00023157"/>
    </source>
</evidence>
<keyword evidence="4" id="KW-0378">Hydrolase</keyword>
<dbReference type="SUPFAM" id="SSF51011">
    <property type="entry name" value="Glycosyl hydrolase domain"/>
    <property type="match status" value="1"/>
</dbReference>
<dbReference type="GO" id="GO:0004556">
    <property type="term" value="F:alpha-amylase activity"/>
    <property type="evidence" value="ECO:0007669"/>
    <property type="project" value="InterPro"/>
</dbReference>
<dbReference type="SUPFAM" id="SSF51445">
    <property type="entry name" value="(Trans)glycosidases"/>
    <property type="match status" value="1"/>
</dbReference>
<keyword evidence="10" id="KW-1185">Reference proteome</keyword>
<evidence type="ECO:0000256" key="7">
    <source>
        <dbReference type="ARBA" id="ARBA00023295"/>
    </source>
</evidence>
<comment type="cofactor">
    <cofactor evidence="1">
        <name>Ca(2+)</name>
        <dbReference type="ChEBI" id="CHEBI:29108"/>
    </cofactor>
</comment>
<name>A0A7J7J2M8_BUGNE</name>
<proteinExistence type="predicted"/>
<comment type="caution">
    <text evidence="9">The sequence shown here is derived from an EMBL/GenBank/DDBJ whole genome shotgun (WGS) entry which is preliminary data.</text>
</comment>
<sequence length="285" mass="31629">MGYPPGCPGCSVGQATDFSSFSPFNDAAHYHSYCQITNWGDQGQVKGDFWKEFGDAAGVFQIGEVDNGDPAYVGPYQNYLTATLNYPFYWTFKDVFGDKKSMKEITGRLSQEWVPIVYYGTEQAYNGGNDPDNRNSLWPNFNTGHDMFKFISSVAKFRNGLGSEFYESQQNEKWADDSFYAFTRGTNQEVLVATTNQGSGSTQQRTIPNLPYSDGQELTNVLDTSDKVTAHGGSLTVTITNGQPKVYTTKQLIAEDKGKVTSNDDKVNNYSGLMKLMTEGGKRLC</sequence>
<dbReference type="OrthoDB" id="1740265at2759"/>
<evidence type="ECO:0000256" key="3">
    <source>
        <dbReference type="ARBA" id="ARBA00022729"/>
    </source>
</evidence>
<dbReference type="GO" id="GO:0005509">
    <property type="term" value="F:calcium ion binding"/>
    <property type="evidence" value="ECO:0007669"/>
    <property type="project" value="InterPro"/>
</dbReference>
<evidence type="ECO:0000256" key="4">
    <source>
        <dbReference type="ARBA" id="ARBA00022801"/>
    </source>
</evidence>
<evidence type="ECO:0000256" key="2">
    <source>
        <dbReference type="ARBA" id="ARBA00022723"/>
    </source>
</evidence>
<reference evidence="9" key="1">
    <citation type="submission" date="2020-06" db="EMBL/GenBank/DDBJ databases">
        <title>Draft genome of Bugula neritina, a colonial animal packing powerful symbionts and potential medicines.</title>
        <authorList>
            <person name="Rayko M."/>
        </authorList>
    </citation>
    <scope>NUCLEOTIDE SEQUENCE [LARGE SCALE GENOMIC DNA]</scope>
    <source>
        <strain evidence="9">Kwan_BN1</strain>
    </source>
</reference>
<dbReference type="GO" id="GO:0016052">
    <property type="term" value="P:carbohydrate catabolic process"/>
    <property type="evidence" value="ECO:0007669"/>
    <property type="project" value="InterPro"/>
</dbReference>
<protein>
    <recommendedName>
        <fullName evidence="8">Alpha-amylase domain-containing protein</fullName>
    </recommendedName>
</protein>
<dbReference type="PANTHER" id="PTHR10357">
    <property type="entry name" value="ALPHA-AMYLASE FAMILY MEMBER"/>
    <property type="match status" value="1"/>
</dbReference>
<dbReference type="Gene3D" id="3.20.20.80">
    <property type="entry name" value="Glycosidases"/>
    <property type="match status" value="2"/>
</dbReference>
<dbReference type="Proteomes" id="UP000593567">
    <property type="component" value="Unassembled WGS sequence"/>
</dbReference>
<evidence type="ECO:0000313" key="9">
    <source>
        <dbReference type="EMBL" id="KAF6020343.1"/>
    </source>
</evidence>
<evidence type="ECO:0000259" key="8">
    <source>
        <dbReference type="Pfam" id="PF09260"/>
    </source>
</evidence>
<dbReference type="AlphaFoldDB" id="A0A7J7J2M8"/>